<dbReference type="InterPro" id="IPR025657">
    <property type="entry name" value="RadC_JAB"/>
</dbReference>
<dbReference type="PANTHER" id="PTHR30471">
    <property type="entry name" value="DNA REPAIR PROTEIN RADC"/>
    <property type="match status" value="1"/>
</dbReference>
<reference evidence="8 9" key="1">
    <citation type="submission" date="2016-10" db="EMBL/GenBank/DDBJ databases">
        <authorList>
            <person name="Varghese N."/>
            <person name="Submissions S."/>
        </authorList>
    </citation>
    <scope>NUCLEOTIDE SEQUENCE [LARGE SCALE GENOMIC DNA]</scope>
    <source>
        <strain evidence="8 9">WG10</strain>
    </source>
</reference>
<evidence type="ECO:0000256" key="6">
    <source>
        <dbReference type="ARBA" id="ARBA00023049"/>
    </source>
</evidence>
<dbReference type="Proteomes" id="UP000324896">
    <property type="component" value="Unassembled WGS sequence"/>
</dbReference>
<dbReference type="PANTHER" id="PTHR30471:SF3">
    <property type="entry name" value="UPF0758 PROTEIN YEES-RELATED"/>
    <property type="match status" value="1"/>
</dbReference>
<dbReference type="AlphaFoldDB" id="A0A1G6QH37"/>
<keyword evidence="5" id="KW-0862">Zinc</keyword>
<comment type="similarity">
    <text evidence="1">Belongs to the UPF0758 family.</text>
</comment>
<sequence length="151" mass="16635">MINIQKYNLQVIKESGGRYDLSRTIRSAAAARDVFIEVLNLDKRAEEVFAMITLDVKSKITGVFEVSIGSLSGALVTPREVFKRAILTNSKALIFAHNHPSGEPEPSADDISITKKLVKSGKIIGIDVFDHLILGNENDNYISLKSEGYID</sequence>
<dbReference type="RefSeq" id="WP_133530897.1">
    <property type="nucleotide sequence ID" value="NZ_FMYT01000018.1"/>
</dbReference>
<name>A0A1G6QH37_9FIRM</name>
<dbReference type="Pfam" id="PF04002">
    <property type="entry name" value="RadC"/>
    <property type="match status" value="1"/>
</dbReference>
<gene>
    <name evidence="8" type="ORF">SAMN04488597_11828</name>
</gene>
<dbReference type="EMBL" id="FMYT01000018">
    <property type="protein sequence ID" value="SDC91780.1"/>
    <property type="molecule type" value="Genomic_DNA"/>
</dbReference>
<feature type="domain" description="MPN" evidence="7">
    <location>
        <begin position="24"/>
        <end position="150"/>
    </location>
</feature>
<accession>A0A1G6QH37</accession>
<evidence type="ECO:0000256" key="4">
    <source>
        <dbReference type="ARBA" id="ARBA00022801"/>
    </source>
</evidence>
<evidence type="ECO:0000256" key="2">
    <source>
        <dbReference type="ARBA" id="ARBA00022670"/>
    </source>
</evidence>
<dbReference type="GO" id="GO:0046872">
    <property type="term" value="F:metal ion binding"/>
    <property type="evidence" value="ECO:0007669"/>
    <property type="project" value="UniProtKB-KW"/>
</dbReference>
<dbReference type="Gene3D" id="3.40.140.10">
    <property type="entry name" value="Cytidine Deaminase, domain 2"/>
    <property type="match status" value="1"/>
</dbReference>
<keyword evidence="2" id="KW-0645">Protease</keyword>
<dbReference type="InterPro" id="IPR001405">
    <property type="entry name" value="UPF0758"/>
</dbReference>
<evidence type="ECO:0000256" key="3">
    <source>
        <dbReference type="ARBA" id="ARBA00022723"/>
    </source>
</evidence>
<keyword evidence="6" id="KW-0482">Metalloprotease</keyword>
<proteinExistence type="inferred from homology"/>
<dbReference type="PROSITE" id="PS01302">
    <property type="entry name" value="UPF0758"/>
    <property type="match status" value="1"/>
</dbReference>
<keyword evidence="4" id="KW-0378">Hydrolase</keyword>
<evidence type="ECO:0000256" key="5">
    <source>
        <dbReference type="ARBA" id="ARBA00022833"/>
    </source>
</evidence>
<organism evidence="8 9">
    <name type="scientific">Halanaerobium congolense</name>
    <dbReference type="NCBI Taxonomy" id="54121"/>
    <lineage>
        <taxon>Bacteria</taxon>
        <taxon>Bacillati</taxon>
        <taxon>Bacillota</taxon>
        <taxon>Clostridia</taxon>
        <taxon>Halanaerobiales</taxon>
        <taxon>Halanaerobiaceae</taxon>
        <taxon>Halanaerobium</taxon>
    </lineage>
</organism>
<evidence type="ECO:0000313" key="8">
    <source>
        <dbReference type="EMBL" id="SDC91780.1"/>
    </source>
</evidence>
<dbReference type="GO" id="GO:0008237">
    <property type="term" value="F:metallopeptidase activity"/>
    <property type="evidence" value="ECO:0007669"/>
    <property type="project" value="UniProtKB-KW"/>
</dbReference>
<dbReference type="CDD" id="cd08071">
    <property type="entry name" value="MPN_DUF2466"/>
    <property type="match status" value="1"/>
</dbReference>
<evidence type="ECO:0000259" key="7">
    <source>
        <dbReference type="PROSITE" id="PS50249"/>
    </source>
</evidence>
<dbReference type="InterPro" id="IPR037518">
    <property type="entry name" value="MPN"/>
</dbReference>
<evidence type="ECO:0000256" key="1">
    <source>
        <dbReference type="ARBA" id="ARBA00010243"/>
    </source>
</evidence>
<protein>
    <submittedName>
        <fullName evidence="8">DNA repair protein RadC</fullName>
    </submittedName>
</protein>
<dbReference type="PROSITE" id="PS50249">
    <property type="entry name" value="MPN"/>
    <property type="match status" value="1"/>
</dbReference>
<evidence type="ECO:0000313" key="9">
    <source>
        <dbReference type="Proteomes" id="UP000324896"/>
    </source>
</evidence>
<dbReference type="InterPro" id="IPR020891">
    <property type="entry name" value="UPF0758_CS"/>
</dbReference>
<dbReference type="GO" id="GO:0006508">
    <property type="term" value="P:proteolysis"/>
    <property type="evidence" value="ECO:0007669"/>
    <property type="project" value="UniProtKB-KW"/>
</dbReference>
<keyword evidence="3" id="KW-0479">Metal-binding</keyword>